<evidence type="ECO:0000313" key="2">
    <source>
        <dbReference type="EMBL" id="NYG02789.1"/>
    </source>
</evidence>
<reference evidence="2 3" key="1">
    <citation type="submission" date="2020-07" db="EMBL/GenBank/DDBJ databases">
        <title>Sequencing the genomes of 1000 actinobacteria strains.</title>
        <authorList>
            <person name="Klenk H.-P."/>
        </authorList>
    </citation>
    <scope>NUCLEOTIDE SEQUENCE [LARGE SCALE GENOMIC DNA]</scope>
    <source>
        <strain evidence="2 3">DSM 44749</strain>
    </source>
</reference>
<feature type="compositionally biased region" description="Basic and acidic residues" evidence="1">
    <location>
        <begin position="46"/>
        <end position="59"/>
    </location>
</feature>
<dbReference type="AlphaFoldDB" id="A0A852W293"/>
<feature type="region of interest" description="Disordered" evidence="1">
    <location>
        <begin position="18"/>
        <end position="60"/>
    </location>
</feature>
<evidence type="ECO:0000313" key="3">
    <source>
        <dbReference type="Proteomes" id="UP000549695"/>
    </source>
</evidence>
<dbReference type="GeneID" id="98052813"/>
<dbReference type="RefSeq" id="WP_179761481.1">
    <property type="nucleotide sequence ID" value="NZ_JACCCZ010000001.1"/>
</dbReference>
<comment type="caution">
    <text evidence="2">The sequence shown here is derived from an EMBL/GenBank/DDBJ whole genome shotgun (WGS) entry which is preliminary data.</text>
</comment>
<sequence length="87" mass="9100">MLGLGALLRPVSFDRRTLATTCPREADAGDDRGPAGRRRRRPGAAGRRDPGDGAGDADRVPAVAAPEGGLLVLGYAAHLTWLVLTRV</sequence>
<accession>A0A852W293</accession>
<feature type="compositionally biased region" description="Basic and acidic residues" evidence="1">
    <location>
        <begin position="24"/>
        <end position="34"/>
    </location>
</feature>
<proteinExistence type="predicted"/>
<protein>
    <submittedName>
        <fullName evidence="2">Uncharacterized protein</fullName>
    </submittedName>
</protein>
<organism evidence="2 3">
    <name type="scientific">Pseudonocardia alni</name>
    <name type="common">Amycolata alni</name>
    <dbReference type="NCBI Taxonomy" id="33907"/>
    <lineage>
        <taxon>Bacteria</taxon>
        <taxon>Bacillati</taxon>
        <taxon>Actinomycetota</taxon>
        <taxon>Actinomycetes</taxon>
        <taxon>Pseudonocardiales</taxon>
        <taxon>Pseudonocardiaceae</taxon>
        <taxon>Pseudonocardia</taxon>
    </lineage>
</organism>
<gene>
    <name evidence="2" type="ORF">HDA37_003074</name>
</gene>
<name>A0A852W293_PSEA5</name>
<dbReference type="Proteomes" id="UP000549695">
    <property type="component" value="Unassembled WGS sequence"/>
</dbReference>
<keyword evidence="3" id="KW-1185">Reference proteome</keyword>
<dbReference type="EMBL" id="JACCCZ010000001">
    <property type="protein sequence ID" value="NYG02789.1"/>
    <property type="molecule type" value="Genomic_DNA"/>
</dbReference>
<evidence type="ECO:0000256" key="1">
    <source>
        <dbReference type="SAM" id="MobiDB-lite"/>
    </source>
</evidence>